<dbReference type="Proteomes" id="UP000589818">
    <property type="component" value="Unassembled WGS sequence"/>
</dbReference>
<proteinExistence type="predicted"/>
<keyword evidence="1" id="KW-0238">DNA-binding</keyword>
<keyword evidence="2" id="KW-1185">Reference proteome</keyword>
<evidence type="ECO:0000313" key="2">
    <source>
        <dbReference type="Proteomes" id="UP000589818"/>
    </source>
</evidence>
<dbReference type="EMBL" id="JACHVR010000001">
    <property type="protein sequence ID" value="MBB2885532.1"/>
    <property type="molecule type" value="Genomic_DNA"/>
</dbReference>
<comment type="caution">
    <text evidence="1">The sequence shown here is derived from an EMBL/GenBank/DDBJ whole genome shotgun (WGS) entry which is preliminary data.</text>
</comment>
<protein>
    <submittedName>
        <fullName evidence="1">DNA-binding Lrp family transcriptional regulator</fullName>
    </submittedName>
</protein>
<gene>
    <name evidence="1" type="ORF">FHR69_001398</name>
</gene>
<evidence type="ECO:0000313" key="1">
    <source>
        <dbReference type="EMBL" id="MBB2885532.1"/>
    </source>
</evidence>
<sequence length="68" mass="7986">MTAFDPEYVKTLVSRFPLRNVLLYSTITRDLPSFQQLYDERLSTLPNVQRLTSTLVMKRVIQDRSLPL</sequence>
<reference evidence="1" key="1">
    <citation type="submission" date="2020-08" db="EMBL/GenBank/DDBJ databases">
        <title>Plant associated metagenomes--Microbial community diversity and host control of community assembly across model and emerging plant ecological genomics systems.</title>
        <authorList>
            <person name="Dangl J."/>
        </authorList>
    </citation>
    <scope>NUCLEOTIDE SEQUENCE</scope>
    <source>
        <strain evidence="1">KD5</strain>
    </source>
</reference>
<name>A0ACC5MA98_9PSED</name>
<organism evidence="1 2">
    <name type="scientific">Pseudomonas umsongensis</name>
    <dbReference type="NCBI Taxonomy" id="198618"/>
    <lineage>
        <taxon>Bacteria</taxon>
        <taxon>Pseudomonadati</taxon>
        <taxon>Pseudomonadota</taxon>
        <taxon>Gammaproteobacteria</taxon>
        <taxon>Pseudomonadales</taxon>
        <taxon>Pseudomonadaceae</taxon>
        <taxon>Pseudomonas</taxon>
    </lineage>
</organism>
<accession>A0ACC5MA98</accession>